<dbReference type="InterPro" id="IPR011010">
    <property type="entry name" value="DNA_brk_join_enz"/>
</dbReference>
<dbReference type="Proteomes" id="UP000317243">
    <property type="component" value="Unassembled WGS sequence"/>
</dbReference>
<dbReference type="RefSeq" id="WP_146506594.1">
    <property type="nucleotide sequence ID" value="NZ_SIHI01000001.1"/>
</dbReference>
<dbReference type="PROSITE" id="PS51898">
    <property type="entry name" value="TYR_RECOMBINASE"/>
    <property type="match status" value="1"/>
</dbReference>
<dbReference type="AlphaFoldDB" id="A0A5C5X0I5"/>
<proteinExistence type="predicted"/>
<keyword evidence="4" id="KW-1185">Reference proteome</keyword>
<evidence type="ECO:0000313" key="3">
    <source>
        <dbReference type="EMBL" id="TWT56654.1"/>
    </source>
</evidence>
<dbReference type="GO" id="GO:0006310">
    <property type="term" value="P:DNA recombination"/>
    <property type="evidence" value="ECO:0007669"/>
    <property type="project" value="UniProtKB-KW"/>
</dbReference>
<dbReference type="GO" id="GO:0015074">
    <property type="term" value="P:DNA integration"/>
    <property type="evidence" value="ECO:0007669"/>
    <property type="project" value="InterPro"/>
</dbReference>
<keyword evidence="1" id="KW-0233">DNA recombination</keyword>
<dbReference type="PANTHER" id="PTHR30349">
    <property type="entry name" value="PHAGE INTEGRASE-RELATED"/>
    <property type="match status" value="1"/>
</dbReference>
<dbReference type="OrthoDB" id="254233at2"/>
<organism evidence="3 4">
    <name type="scientific">Thalassoglobus neptunius</name>
    <dbReference type="NCBI Taxonomy" id="1938619"/>
    <lineage>
        <taxon>Bacteria</taxon>
        <taxon>Pseudomonadati</taxon>
        <taxon>Planctomycetota</taxon>
        <taxon>Planctomycetia</taxon>
        <taxon>Planctomycetales</taxon>
        <taxon>Planctomycetaceae</taxon>
        <taxon>Thalassoglobus</taxon>
    </lineage>
</organism>
<protein>
    <submittedName>
        <fullName evidence="3">Site-specific tyrosine recombinase XerC</fullName>
    </submittedName>
</protein>
<gene>
    <name evidence="3" type="ORF">KOR42_00070</name>
</gene>
<dbReference type="PANTHER" id="PTHR30349:SF64">
    <property type="entry name" value="PROPHAGE INTEGRASE INTD-RELATED"/>
    <property type="match status" value="1"/>
</dbReference>
<feature type="domain" description="Tyr recombinase" evidence="2">
    <location>
        <begin position="175"/>
        <end position="355"/>
    </location>
</feature>
<dbReference type="EMBL" id="SIHI01000001">
    <property type="protein sequence ID" value="TWT56654.1"/>
    <property type="molecule type" value="Genomic_DNA"/>
</dbReference>
<dbReference type="GO" id="GO:0003677">
    <property type="term" value="F:DNA binding"/>
    <property type="evidence" value="ECO:0007669"/>
    <property type="project" value="InterPro"/>
</dbReference>
<evidence type="ECO:0000313" key="4">
    <source>
        <dbReference type="Proteomes" id="UP000317243"/>
    </source>
</evidence>
<dbReference type="InterPro" id="IPR002104">
    <property type="entry name" value="Integrase_catalytic"/>
</dbReference>
<reference evidence="3 4" key="1">
    <citation type="submission" date="2019-02" db="EMBL/GenBank/DDBJ databases">
        <title>Deep-cultivation of Planctomycetes and their phenomic and genomic characterization uncovers novel biology.</title>
        <authorList>
            <person name="Wiegand S."/>
            <person name="Jogler M."/>
            <person name="Boedeker C."/>
            <person name="Pinto D."/>
            <person name="Vollmers J."/>
            <person name="Rivas-Marin E."/>
            <person name="Kohn T."/>
            <person name="Peeters S.H."/>
            <person name="Heuer A."/>
            <person name="Rast P."/>
            <person name="Oberbeckmann S."/>
            <person name="Bunk B."/>
            <person name="Jeske O."/>
            <person name="Meyerdierks A."/>
            <person name="Storesund J.E."/>
            <person name="Kallscheuer N."/>
            <person name="Luecker S."/>
            <person name="Lage O.M."/>
            <person name="Pohl T."/>
            <person name="Merkel B.J."/>
            <person name="Hornburger P."/>
            <person name="Mueller R.-W."/>
            <person name="Bruemmer F."/>
            <person name="Labrenz M."/>
            <person name="Spormann A.M."/>
            <person name="Op Den Camp H."/>
            <person name="Overmann J."/>
            <person name="Amann R."/>
            <person name="Jetten M.S.M."/>
            <person name="Mascher T."/>
            <person name="Medema M.H."/>
            <person name="Devos D.P."/>
            <person name="Kaster A.-K."/>
            <person name="Ovreas L."/>
            <person name="Rohde M."/>
            <person name="Galperin M.Y."/>
            <person name="Jogler C."/>
        </authorList>
    </citation>
    <scope>NUCLEOTIDE SEQUENCE [LARGE SCALE GENOMIC DNA]</scope>
    <source>
        <strain evidence="3 4">KOR42</strain>
    </source>
</reference>
<sequence length="358" mass="40306">MAPHQFRVPNLCLHKSSGQAYAKWKGKRTYFGKWNSPEAIEKYETFIAELRRLHDGTGELNTTIRLLSIEFMRHAADYYLHPDGSPTSELACYRAVLKALVHLFGEHLTCEFDPAKLICLQEEFARNHARTTINRNISRIRYVFGWGVIKNLVPTSVPDKLKFVPPLKLGRTKAREPEPVASVPLEVINRTLPGLSPSIRGMVQLQLKTAARPSEIRLLKVGDLDTSGEVWIYCPGRHKNSFRGKSRIITVGPKGQQILTSAMIGKEPGDYVFAPDNATPTKPYTLAAYRRAITRVCDRLALPRWTPNQLRHTAATEICKSFDQDASRTVLGHTDKSTTEIYLDRDVSRAAEIMLAIG</sequence>
<dbReference type="InterPro" id="IPR050090">
    <property type="entry name" value="Tyrosine_recombinase_XerCD"/>
</dbReference>
<dbReference type="Gene3D" id="1.10.443.10">
    <property type="entry name" value="Intergrase catalytic core"/>
    <property type="match status" value="1"/>
</dbReference>
<dbReference type="InterPro" id="IPR013762">
    <property type="entry name" value="Integrase-like_cat_sf"/>
</dbReference>
<name>A0A5C5X0I5_9PLAN</name>
<dbReference type="Pfam" id="PF00589">
    <property type="entry name" value="Phage_integrase"/>
    <property type="match status" value="1"/>
</dbReference>
<evidence type="ECO:0000259" key="2">
    <source>
        <dbReference type="PROSITE" id="PS51898"/>
    </source>
</evidence>
<dbReference type="SUPFAM" id="SSF56349">
    <property type="entry name" value="DNA breaking-rejoining enzymes"/>
    <property type="match status" value="1"/>
</dbReference>
<accession>A0A5C5X0I5</accession>
<evidence type="ECO:0000256" key="1">
    <source>
        <dbReference type="ARBA" id="ARBA00023172"/>
    </source>
</evidence>
<comment type="caution">
    <text evidence="3">The sequence shown here is derived from an EMBL/GenBank/DDBJ whole genome shotgun (WGS) entry which is preliminary data.</text>
</comment>
<dbReference type="CDD" id="cd00397">
    <property type="entry name" value="DNA_BRE_C"/>
    <property type="match status" value="1"/>
</dbReference>